<protein>
    <submittedName>
        <fullName evidence="1">Uncharacterized protein</fullName>
    </submittedName>
</protein>
<dbReference type="AlphaFoldDB" id="A0A382R441"/>
<reference evidence="1" key="1">
    <citation type="submission" date="2018-05" db="EMBL/GenBank/DDBJ databases">
        <authorList>
            <person name="Lanie J.A."/>
            <person name="Ng W.-L."/>
            <person name="Kazmierczak K.M."/>
            <person name="Andrzejewski T.M."/>
            <person name="Davidsen T.M."/>
            <person name="Wayne K.J."/>
            <person name="Tettelin H."/>
            <person name="Glass J.I."/>
            <person name="Rusch D."/>
            <person name="Podicherti R."/>
            <person name="Tsui H.-C.T."/>
            <person name="Winkler M.E."/>
        </authorList>
    </citation>
    <scope>NUCLEOTIDE SEQUENCE</scope>
</reference>
<evidence type="ECO:0000313" key="1">
    <source>
        <dbReference type="EMBL" id="SVC91977.1"/>
    </source>
</evidence>
<accession>A0A382R441</accession>
<organism evidence="1">
    <name type="scientific">marine metagenome</name>
    <dbReference type="NCBI Taxonomy" id="408172"/>
    <lineage>
        <taxon>unclassified sequences</taxon>
        <taxon>metagenomes</taxon>
        <taxon>ecological metagenomes</taxon>
    </lineage>
</organism>
<name>A0A382R441_9ZZZZ</name>
<sequence length="51" mass="5869">MSQQRYINTLRRSSNWIVGTVQFNSNKNIAEENAISSFGKSIRTHVVEEIN</sequence>
<dbReference type="EMBL" id="UINC01118687">
    <property type="protein sequence ID" value="SVC91977.1"/>
    <property type="molecule type" value="Genomic_DNA"/>
</dbReference>
<feature type="non-terminal residue" evidence="1">
    <location>
        <position position="51"/>
    </location>
</feature>
<gene>
    <name evidence="1" type="ORF">METZ01_LOCUS344831</name>
</gene>
<proteinExistence type="predicted"/>